<dbReference type="GO" id="GO:0006419">
    <property type="term" value="P:alanyl-tRNA aminoacylation"/>
    <property type="evidence" value="ECO:0007669"/>
    <property type="project" value="InterPro"/>
</dbReference>
<dbReference type="Pfam" id="PF01411">
    <property type="entry name" value="tRNA-synt_2c"/>
    <property type="match status" value="1"/>
</dbReference>
<keyword evidence="8" id="KW-0648">Protein biosynthesis</keyword>
<dbReference type="FunFam" id="3.30.980.10:FF:000004">
    <property type="entry name" value="Alanine--tRNA ligase, cytoplasmic"/>
    <property type="match status" value="1"/>
</dbReference>
<dbReference type="PANTHER" id="PTHR11777">
    <property type="entry name" value="ALANYL-TRNA SYNTHETASE"/>
    <property type="match status" value="1"/>
</dbReference>
<dbReference type="Pfam" id="PF07973">
    <property type="entry name" value="tRNA_SAD"/>
    <property type="match status" value="1"/>
</dbReference>
<dbReference type="Proteomes" id="UP000216312">
    <property type="component" value="Unassembled WGS sequence"/>
</dbReference>
<dbReference type="GO" id="GO:0005829">
    <property type="term" value="C:cytosol"/>
    <property type="evidence" value="ECO:0007669"/>
    <property type="project" value="TreeGrafter"/>
</dbReference>
<feature type="non-terminal residue" evidence="11">
    <location>
        <position position="1"/>
    </location>
</feature>
<sequence>IRRAVWAGYNLGVKEPFLYRLIGAVINSLKEAYPEITTKREQVGLIIKSEEERFLATLERGKKVFEELLRDTLSSEKPVIPGDKVFKLYDTYGLPPEMTRELASTHGVAVDMAGFEQYLEEQKQQARSKAKFLATGSWISLQETGSEFVGYNFNRIEAHIIKYRQLDDNKVDVVLDKTPFYAESGGQVGDKGRIYNEDVELEVYDTQYEGDLIIHRCKIIRGGLPTTRPVLAEIDTALRKAIAQHHTATHLLQAALKRVLGDHVRQEGSLVAPTYLRFDFTHYKGLTDREIEKVETLVNEWIQSNLPVEVYHTTFKQAVDDGVIYIVGEEYKDPVRVVKIGDISRELCGTHLNATGEIGMFKILNESSIHAGIRRIEAVAGMNAWRTVYDVG</sequence>
<dbReference type="InterPro" id="IPR018164">
    <property type="entry name" value="Ala-tRNA-synth_IIc_N"/>
</dbReference>
<dbReference type="PANTHER" id="PTHR11777:SF9">
    <property type="entry name" value="ALANINE--TRNA LIGASE, CYTOPLASMIC"/>
    <property type="match status" value="1"/>
</dbReference>
<dbReference type="GO" id="GO:0000049">
    <property type="term" value="F:tRNA binding"/>
    <property type="evidence" value="ECO:0007669"/>
    <property type="project" value="UniProtKB-KW"/>
</dbReference>
<dbReference type="SUPFAM" id="SSF50447">
    <property type="entry name" value="Translation proteins"/>
    <property type="match status" value="1"/>
</dbReference>
<gene>
    <name evidence="11" type="ORF">CGW93_03140</name>
</gene>
<dbReference type="Gene3D" id="3.30.980.10">
    <property type="entry name" value="Threonyl-trna Synthetase, Chain A, domain 2"/>
    <property type="match status" value="1"/>
</dbReference>
<evidence type="ECO:0000256" key="3">
    <source>
        <dbReference type="ARBA" id="ARBA00022555"/>
    </source>
</evidence>
<dbReference type="EMBL" id="NMUJ01000033">
    <property type="protein sequence ID" value="OYV02973.1"/>
    <property type="molecule type" value="Genomic_DNA"/>
</dbReference>
<proteinExistence type="inferred from homology"/>
<name>A0A257LTJ1_UNCW3</name>
<keyword evidence="7" id="KW-0694">RNA-binding</keyword>
<evidence type="ECO:0000256" key="7">
    <source>
        <dbReference type="ARBA" id="ARBA00022884"/>
    </source>
</evidence>
<evidence type="ECO:0000256" key="8">
    <source>
        <dbReference type="ARBA" id="ARBA00022917"/>
    </source>
</evidence>
<feature type="domain" description="Alanyl-transfer RNA synthetases family profile" evidence="10">
    <location>
        <begin position="1"/>
        <end position="390"/>
    </location>
</feature>
<evidence type="ECO:0000313" key="11">
    <source>
        <dbReference type="EMBL" id="OYV02973.1"/>
    </source>
</evidence>
<dbReference type="AlphaFoldDB" id="A0A257LTJ1"/>
<dbReference type="InterPro" id="IPR009000">
    <property type="entry name" value="Transl_B-barrel_sf"/>
</dbReference>
<protein>
    <recommendedName>
        <fullName evidence="2">alanine--tRNA ligase</fullName>
        <ecNumber evidence="2">6.1.1.7</ecNumber>
    </recommendedName>
</protein>
<dbReference type="GO" id="GO:0002161">
    <property type="term" value="F:aminoacyl-tRNA deacylase activity"/>
    <property type="evidence" value="ECO:0007669"/>
    <property type="project" value="TreeGrafter"/>
</dbReference>
<organism evidence="11 12">
    <name type="scientific">candidate division WOR-3 bacterium 4484_18</name>
    <dbReference type="NCBI Taxonomy" id="2020626"/>
    <lineage>
        <taxon>Bacteria</taxon>
        <taxon>Bacteria division WOR-3</taxon>
    </lineage>
</organism>
<dbReference type="GO" id="GO:0004813">
    <property type="term" value="F:alanine-tRNA ligase activity"/>
    <property type="evidence" value="ECO:0007669"/>
    <property type="project" value="UniProtKB-EC"/>
</dbReference>
<keyword evidence="4 11" id="KW-0436">Ligase</keyword>
<evidence type="ECO:0000313" key="12">
    <source>
        <dbReference type="Proteomes" id="UP000216312"/>
    </source>
</evidence>
<evidence type="ECO:0000256" key="5">
    <source>
        <dbReference type="ARBA" id="ARBA00022741"/>
    </source>
</evidence>
<dbReference type="InterPro" id="IPR018165">
    <property type="entry name" value="Ala-tRNA-synth_IIc_core"/>
</dbReference>
<dbReference type="InterPro" id="IPR018163">
    <property type="entry name" value="Thr/Ala-tRNA-synth_IIc_edit"/>
</dbReference>
<evidence type="ECO:0000256" key="4">
    <source>
        <dbReference type="ARBA" id="ARBA00022598"/>
    </source>
</evidence>
<evidence type="ECO:0000259" key="10">
    <source>
        <dbReference type="PROSITE" id="PS50860"/>
    </source>
</evidence>
<evidence type="ECO:0000256" key="6">
    <source>
        <dbReference type="ARBA" id="ARBA00022840"/>
    </source>
</evidence>
<dbReference type="SUPFAM" id="SSF55186">
    <property type="entry name" value="ThrRS/AlaRS common domain"/>
    <property type="match status" value="1"/>
</dbReference>
<accession>A0A257LTJ1</accession>
<evidence type="ECO:0000256" key="1">
    <source>
        <dbReference type="ARBA" id="ARBA00008226"/>
    </source>
</evidence>
<keyword evidence="5" id="KW-0547">Nucleotide-binding</keyword>
<dbReference type="Gene3D" id="2.40.30.130">
    <property type="match status" value="1"/>
</dbReference>
<dbReference type="Gene3D" id="3.30.54.20">
    <property type="match status" value="1"/>
</dbReference>
<keyword evidence="9" id="KW-0030">Aminoacyl-tRNA synthetase</keyword>
<dbReference type="EC" id="6.1.1.7" evidence="2"/>
<evidence type="ECO:0000256" key="2">
    <source>
        <dbReference type="ARBA" id="ARBA00013168"/>
    </source>
</evidence>
<keyword evidence="3" id="KW-0820">tRNA-binding</keyword>
<comment type="similarity">
    <text evidence="1">Belongs to the class-II aminoacyl-tRNA synthetase family.</text>
</comment>
<dbReference type="InterPro" id="IPR012947">
    <property type="entry name" value="tRNA_SAD"/>
</dbReference>
<dbReference type="InterPro" id="IPR050058">
    <property type="entry name" value="Ala-tRNA_ligase"/>
</dbReference>
<dbReference type="PROSITE" id="PS50860">
    <property type="entry name" value="AA_TRNA_LIGASE_II_ALA"/>
    <property type="match status" value="1"/>
</dbReference>
<dbReference type="SUPFAM" id="SSF101353">
    <property type="entry name" value="Putative anticodon-binding domain of alanyl-tRNA synthetase (AlaRS)"/>
    <property type="match status" value="1"/>
</dbReference>
<evidence type="ECO:0000256" key="9">
    <source>
        <dbReference type="ARBA" id="ARBA00023146"/>
    </source>
</evidence>
<keyword evidence="6" id="KW-0067">ATP-binding</keyword>
<comment type="caution">
    <text evidence="11">The sequence shown here is derived from an EMBL/GenBank/DDBJ whole genome shotgun (WGS) entry which is preliminary data.</text>
</comment>
<dbReference type="GO" id="GO:0005524">
    <property type="term" value="F:ATP binding"/>
    <property type="evidence" value="ECO:0007669"/>
    <property type="project" value="UniProtKB-KW"/>
</dbReference>
<dbReference type="InterPro" id="IPR018162">
    <property type="entry name" value="Ala-tRNA-ligase_IIc_anticod-bd"/>
</dbReference>
<reference evidence="12" key="1">
    <citation type="submission" date="2017-07" db="EMBL/GenBank/DDBJ databases">
        <title>Novel pathways for hydrocarbon cycling and metabolic interdependencies in hydrothermal sediment communities.</title>
        <authorList>
            <person name="Dombrowski N."/>
            <person name="Seitz K."/>
            <person name="Teske A."/>
            <person name="Baker B."/>
        </authorList>
    </citation>
    <scope>NUCLEOTIDE SEQUENCE [LARGE SCALE GENOMIC DNA]</scope>
</reference>
<dbReference type="SMART" id="SM00863">
    <property type="entry name" value="tRNA_SAD"/>
    <property type="match status" value="1"/>
</dbReference>